<protein>
    <recommendedName>
        <fullName evidence="4">Transmembrane protein</fullName>
    </recommendedName>
</protein>
<keyword evidence="1" id="KW-0812">Transmembrane</keyword>
<evidence type="ECO:0000313" key="3">
    <source>
        <dbReference type="Proteomes" id="UP000308652"/>
    </source>
</evidence>
<evidence type="ECO:0000256" key="1">
    <source>
        <dbReference type="SAM" id="Phobius"/>
    </source>
</evidence>
<sequence length="65" mass="7782">MYQRTILPSSMKEGETSMTLQHVNRKRFQDSRRHVRKMLLLFMYGTLVPSVSLLCPRLYFLVTYI</sequence>
<keyword evidence="1" id="KW-1133">Transmembrane helix</keyword>
<evidence type="ECO:0000313" key="2">
    <source>
        <dbReference type="EMBL" id="TFK35994.1"/>
    </source>
</evidence>
<proteinExistence type="predicted"/>
<reference evidence="2 3" key="1">
    <citation type="journal article" date="2019" name="Nat. Ecol. Evol.">
        <title>Megaphylogeny resolves global patterns of mushroom evolution.</title>
        <authorList>
            <person name="Varga T."/>
            <person name="Krizsan K."/>
            <person name="Foldi C."/>
            <person name="Dima B."/>
            <person name="Sanchez-Garcia M."/>
            <person name="Sanchez-Ramirez S."/>
            <person name="Szollosi G.J."/>
            <person name="Szarkandi J.G."/>
            <person name="Papp V."/>
            <person name="Albert L."/>
            <person name="Andreopoulos W."/>
            <person name="Angelini C."/>
            <person name="Antonin V."/>
            <person name="Barry K.W."/>
            <person name="Bougher N.L."/>
            <person name="Buchanan P."/>
            <person name="Buyck B."/>
            <person name="Bense V."/>
            <person name="Catcheside P."/>
            <person name="Chovatia M."/>
            <person name="Cooper J."/>
            <person name="Damon W."/>
            <person name="Desjardin D."/>
            <person name="Finy P."/>
            <person name="Geml J."/>
            <person name="Haridas S."/>
            <person name="Hughes K."/>
            <person name="Justo A."/>
            <person name="Karasinski D."/>
            <person name="Kautmanova I."/>
            <person name="Kiss B."/>
            <person name="Kocsube S."/>
            <person name="Kotiranta H."/>
            <person name="LaButti K.M."/>
            <person name="Lechner B.E."/>
            <person name="Liimatainen K."/>
            <person name="Lipzen A."/>
            <person name="Lukacs Z."/>
            <person name="Mihaltcheva S."/>
            <person name="Morgado L.N."/>
            <person name="Niskanen T."/>
            <person name="Noordeloos M.E."/>
            <person name="Ohm R.A."/>
            <person name="Ortiz-Santana B."/>
            <person name="Ovrebo C."/>
            <person name="Racz N."/>
            <person name="Riley R."/>
            <person name="Savchenko A."/>
            <person name="Shiryaev A."/>
            <person name="Soop K."/>
            <person name="Spirin V."/>
            <person name="Szebenyi C."/>
            <person name="Tomsovsky M."/>
            <person name="Tulloss R.E."/>
            <person name="Uehling J."/>
            <person name="Grigoriev I.V."/>
            <person name="Vagvolgyi C."/>
            <person name="Papp T."/>
            <person name="Martin F.M."/>
            <person name="Miettinen O."/>
            <person name="Hibbett D.S."/>
            <person name="Nagy L.G."/>
        </authorList>
    </citation>
    <scope>NUCLEOTIDE SEQUENCE [LARGE SCALE GENOMIC DNA]</scope>
    <source>
        <strain evidence="2 3">CBS 166.37</strain>
    </source>
</reference>
<dbReference type="EMBL" id="ML213617">
    <property type="protein sequence ID" value="TFK35994.1"/>
    <property type="molecule type" value="Genomic_DNA"/>
</dbReference>
<organism evidence="2 3">
    <name type="scientific">Crucibulum laeve</name>
    <dbReference type="NCBI Taxonomy" id="68775"/>
    <lineage>
        <taxon>Eukaryota</taxon>
        <taxon>Fungi</taxon>
        <taxon>Dikarya</taxon>
        <taxon>Basidiomycota</taxon>
        <taxon>Agaricomycotina</taxon>
        <taxon>Agaricomycetes</taxon>
        <taxon>Agaricomycetidae</taxon>
        <taxon>Agaricales</taxon>
        <taxon>Agaricineae</taxon>
        <taxon>Nidulariaceae</taxon>
        <taxon>Crucibulum</taxon>
    </lineage>
</organism>
<dbReference type="AlphaFoldDB" id="A0A5C3LS94"/>
<accession>A0A5C3LS94</accession>
<feature type="transmembrane region" description="Helical" evidence="1">
    <location>
        <begin position="39"/>
        <end position="60"/>
    </location>
</feature>
<name>A0A5C3LS94_9AGAR</name>
<evidence type="ECO:0008006" key="4">
    <source>
        <dbReference type="Google" id="ProtNLM"/>
    </source>
</evidence>
<gene>
    <name evidence="2" type="ORF">BDQ12DRAFT_687493</name>
</gene>
<dbReference type="Proteomes" id="UP000308652">
    <property type="component" value="Unassembled WGS sequence"/>
</dbReference>
<keyword evidence="3" id="KW-1185">Reference proteome</keyword>
<keyword evidence="1" id="KW-0472">Membrane</keyword>